<evidence type="ECO:0000256" key="2">
    <source>
        <dbReference type="ARBA" id="ARBA00022481"/>
    </source>
</evidence>
<protein>
    <submittedName>
        <fullName evidence="7">Type II secretion system protein</fullName>
    </submittedName>
</protein>
<dbReference type="AlphaFoldDB" id="A0A7X9HTN9"/>
<evidence type="ECO:0000256" key="1">
    <source>
        <dbReference type="ARBA" id="ARBA00004167"/>
    </source>
</evidence>
<gene>
    <name evidence="7" type="ORF">GYA37_01980</name>
</gene>
<keyword evidence="5 6" id="KW-0472">Membrane</keyword>
<feature type="transmembrane region" description="Helical" evidence="6">
    <location>
        <begin position="20"/>
        <end position="40"/>
    </location>
</feature>
<dbReference type="PANTHER" id="PTHR30093:SF44">
    <property type="entry name" value="TYPE II SECRETION SYSTEM CORE PROTEIN G"/>
    <property type="match status" value="1"/>
</dbReference>
<evidence type="ECO:0000256" key="6">
    <source>
        <dbReference type="SAM" id="Phobius"/>
    </source>
</evidence>
<comment type="subcellular location">
    <subcellularLocation>
        <location evidence="1">Membrane</location>
        <topology evidence="1">Single-pass membrane protein</topology>
    </subcellularLocation>
</comment>
<evidence type="ECO:0000313" key="8">
    <source>
        <dbReference type="Proteomes" id="UP000590542"/>
    </source>
</evidence>
<dbReference type="Pfam" id="PF07963">
    <property type="entry name" value="N_methyl"/>
    <property type="match status" value="1"/>
</dbReference>
<keyword evidence="3 6" id="KW-0812">Transmembrane</keyword>
<dbReference type="InterPro" id="IPR012902">
    <property type="entry name" value="N_methyl_site"/>
</dbReference>
<keyword evidence="2" id="KW-0488">Methylation</keyword>
<name>A0A7X9HTN9_UNCKA</name>
<dbReference type="Gene3D" id="3.30.700.10">
    <property type="entry name" value="Glycoprotein, Type 4 Pilin"/>
    <property type="match status" value="1"/>
</dbReference>
<evidence type="ECO:0000256" key="4">
    <source>
        <dbReference type="ARBA" id="ARBA00022989"/>
    </source>
</evidence>
<dbReference type="GO" id="GO:0016020">
    <property type="term" value="C:membrane"/>
    <property type="evidence" value="ECO:0007669"/>
    <property type="project" value="UniProtKB-SubCell"/>
</dbReference>
<dbReference type="NCBIfam" id="TIGR02532">
    <property type="entry name" value="IV_pilin_GFxxxE"/>
    <property type="match status" value="1"/>
</dbReference>
<dbReference type="SUPFAM" id="SSF54523">
    <property type="entry name" value="Pili subunits"/>
    <property type="match status" value="1"/>
</dbReference>
<accession>A0A7X9HTN9</accession>
<organism evidence="7 8">
    <name type="scientific">candidate division WWE3 bacterium</name>
    <dbReference type="NCBI Taxonomy" id="2053526"/>
    <lineage>
        <taxon>Bacteria</taxon>
        <taxon>Katanobacteria</taxon>
    </lineage>
</organism>
<reference evidence="7 8" key="1">
    <citation type="journal article" date="2020" name="Biotechnol. Biofuels">
        <title>New insights from the biogas microbiome by comprehensive genome-resolved metagenomics of nearly 1600 species originating from multiple anaerobic digesters.</title>
        <authorList>
            <person name="Campanaro S."/>
            <person name="Treu L."/>
            <person name="Rodriguez-R L.M."/>
            <person name="Kovalovszki A."/>
            <person name="Ziels R.M."/>
            <person name="Maus I."/>
            <person name="Zhu X."/>
            <person name="Kougias P.G."/>
            <person name="Basile A."/>
            <person name="Luo G."/>
            <person name="Schluter A."/>
            <person name="Konstantinidis K.T."/>
            <person name="Angelidaki I."/>
        </authorList>
    </citation>
    <scope>NUCLEOTIDE SEQUENCE [LARGE SCALE GENOMIC DNA]</scope>
    <source>
        <strain evidence="7">AS27yjCOA_202</strain>
    </source>
</reference>
<dbReference type="InterPro" id="IPR045584">
    <property type="entry name" value="Pilin-like"/>
</dbReference>
<dbReference type="PROSITE" id="PS00409">
    <property type="entry name" value="PROKAR_NTER_METHYL"/>
    <property type="match status" value="1"/>
</dbReference>
<comment type="caution">
    <text evidence="7">The sequence shown here is derived from an EMBL/GenBank/DDBJ whole genome shotgun (WGS) entry which is preliminary data.</text>
</comment>
<sequence length="189" mass="20717">MKHFMRANKQIKKQKGFTLIELMLVVLIIGILSGVTLSVINIKGIQSKSRDARRVGDLKKMQTALELYYSDYRGYPMKSTWENVNDSLSVLSLAIVPSYISKMPLDPLEGKATPDSNCYGGVSAHGYYYITPDCVGTGCLAGRYILGAVVEIETSASDNLCSQLTNCLQGYISNCNCGGNYCYAVENPL</sequence>
<evidence type="ECO:0000256" key="5">
    <source>
        <dbReference type="ARBA" id="ARBA00023136"/>
    </source>
</evidence>
<dbReference type="Proteomes" id="UP000590542">
    <property type="component" value="Unassembled WGS sequence"/>
</dbReference>
<keyword evidence="4 6" id="KW-1133">Transmembrane helix</keyword>
<evidence type="ECO:0000256" key="3">
    <source>
        <dbReference type="ARBA" id="ARBA00022692"/>
    </source>
</evidence>
<evidence type="ECO:0000313" key="7">
    <source>
        <dbReference type="EMBL" id="NMB91598.1"/>
    </source>
</evidence>
<dbReference type="EMBL" id="JAAZNV010000007">
    <property type="protein sequence ID" value="NMB91598.1"/>
    <property type="molecule type" value="Genomic_DNA"/>
</dbReference>
<dbReference type="PANTHER" id="PTHR30093">
    <property type="entry name" value="GENERAL SECRETION PATHWAY PROTEIN G"/>
    <property type="match status" value="1"/>
</dbReference>
<proteinExistence type="predicted"/>